<evidence type="ECO:0000256" key="2">
    <source>
        <dbReference type="ARBA" id="ARBA00022630"/>
    </source>
</evidence>
<dbReference type="EMBL" id="JMQN01000004">
    <property type="protein sequence ID" value="KEA65787.1"/>
    <property type="molecule type" value="Genomic_DNA"/>
</dbReference>
<dbReference type="PATRIC" id="fig|1232683.4.peg.99"/>
<dbReference type="AlphaFoldDB" id="A0A081G4T2"/>
<evidence type="ECO:0000256" key="5">
    <source>
        <dbReference type="SAM" id="Phobius"/>
    </source>
</evidence>
<evidence type="ECO:0000256" key="3">
    <source>
        <dbReference type="ARBA" id="ARBA00022827"/>
    </source>
</evidence>
<proteinExistence type="predicted"/>
<dbReference type="GO" id="GO:0008202">
    <property type="term" value="P:steroid metabolic process"/>
    <property type="evidence" value="ECO:0007669"/>
    <property type="project" value="UniProtKB-ARBA"/>
</dbReference>
<dbReference type="PANTHER" id="PTHR43400:SF10">
    <property type="entry name" value="3-OXOSTEROID 1-DEHYDROGENASE"/>
    <property type="match status" value="1"/>
</dbReference>
<evidence type="ECO:0000256" key="4">
    <source>
        <dbReference type="ARBA" id="ARBA00023002"/>
    </source>
</evidence>
<comment type="caution">
    <text evidence="7">The sequence shown here is derived from an EMBL/GenBank/DDBJ whole genome shotgun (WGS) entry which is preliminary data.</text>
</comment>
<organism evidence="7 8">
    <name type="scientific">Marinobacterium lacunae</name>
    <dbReference type="NCBI Taxonomy" id="1232683"/>
    <lineage>
        <taxon>Bacteria</taxon>
        <taxon>Pseudomonadati</taxon>
        <taxon>Pseudomonadota</taxon>
        <taxon>Gammaproteobacteria</taxon>
        <taxon>Oceanospirillales</taxon>
        <taxon>Oceanospirillaceae</taxon>
        <taxon>Marinobacterium</taxon>
    </lineage>
</organism>
<keyword evidence="5" id="KW-1133">Transmembrane helix</keyword>
<dbReference type="Proteomes" id="UP000028252">
    <property type="component" value="Unassembled WGS sequence"/>
</dbReference>
<dbReference type="InterPro" id="IPR050315">
    <property type="entry name" value="FAD-oxidoreductase_2"/>
</dbReference>
<dbReference type="InterPro" id="IPR027477">
    <property type="entry name" value="Succ_DH/fumarate_Rdtase_cat_sf"/>
</dbReference>
<dbReference type="GO" id="GO:0016491">
    <property type="term" value="F:oxidoreductase activity"/>
    <property type="evidence" value="ECO:0007669"/>
    <property type="project" value="UniProtKB-KW"/>
</dbReference>
<comment type="cofactor">
    <cofactor evidence="1">
        <name>FAD</name>
        <dbReference type="ChEBI" id="CHEBI:57692"/>
    </cofactor>
</comment>
<evidence type="ECO:0000259" key="6">
    <source>
        <dbReference type="Pfam" id="PF00890"/>
    </source>
</evidence>
<dbReference type="Gene3D" id="3.50.50.60">
    <property type="entry name" value="FAD/NAD(P)-binding domain"/>
    <property type="match status" value="3"/>
</dbReference>
<dbReference type="eggNOG" id="COG1053">
    <property type="taxonomic scope" value="Bacteria"/>
</dbReference>
<accession>A0A081G4T2</accession>
<sequence>MTVDAKTFMHRVANGTEYDLIVVGAGAAGMAAALFGALEGARVLLVERTPYVGGTSALSGGTTWVPLSQYAQPGEDSYENVSGFLDRAVGEHAPKPMREAFLKAGPEAIRVLTAGTDVAFRKCAFHPDYMADLEGATQCGRALEPLPYITRHLGDNLKLLRPPIPEFTVLGGMMINREDIGHLLNRFKSPKSFLYTVKLVLRYVYDRLVYRAPARSVMGHALIARMLSSALDLGVNISVETELTDIEPMGKGRHRLRLKQGAIEREVIATGGVVLASGGFGRDPLKRASLYPQGAPDYSPTAPGHTGAAHKIAENLGAHYGTAEDQPAFWAPCSIRRRKDETLAVFPHFVFDRSKPGTVCVDQAGNRFVNESLSYHEFGKAMLNSAGKANPAYIITDAAAIQKYGLGLVRLGGDKLEPYIEDGYLIEANSVEALALKLGMKPENLRASIDHMNAAAKTGVDSQFHRGETVYQRANGDAEHGPNPTLGSIEKAPFYAIELYPADIGTAKGLVSDANAQLMTAQGEPIEGLYAAGNDLNSIMGGTYPGPGITIGPGIVFGYIAAQHAIARSRAEHEEVNSTAA</sequence>
<evidence type="ECO:0000313" key="7">
    <source>
        <dbReference type="EMBL" id="KEA65787.1"/>
    </source>
</evidence>
<name>A0A081G4T2_9GAMM</name>
<feature type="domain" description="FAD-dependent oxidoreductase 2 FAD-binding" evidence="6">
    <location>
        <begin position="19"/>
        <end position="551"/>
    </location>
</feature>
<evidence type="ECO:0000256" key="1">
    <source>
        <dbReference type="ARBA" id="ARBA00001974"/>
    </source>
</evidence>
<keyword evidence="8" id="KW-1185">Reference proteome</keyword>
<dbReference type="InterPro" id="IPR036188">
    <property type="entry name" value="FAD/NAD-bd_sf"/>
</dbReference>
<keyword evidence="4" id="KW-0560">Oxidoreductase</keyword>
<reference evidence="7 8" key="1">
    <citation type="submission" date="2014-04" db="EMBL/GenBank/DDBJ databases">
        <title>Marinobacterium kochiensis sp. nov., isolated from sediment sample collected from Kochi backwaters in Kerala, India.</title>
        <authorList>
            <person name="Singh A."/>
            <person name="Pinnaka A.K."/>
        </authorList>
    </citation>
    <scope>NUCLEOTIDE SEQUENCE [LARGE SCALE GENOMIC DNA]</scope>
    <source>
        <strain evidence="7 8">AK27</strain>
    </source>
</reference>
<protein>
    <submittedName>
        <fullName evidence="7">Fumarate reductase flavoprotein subunit</fullName>
    </submittedName>
</protein>
<dbReference type="RefSeq" id="WP_197027439.1">
    <property type="nucleotide sequence ID" value="NZ_JMQN01000004.1"/>
</dbReference>
<dbReference type="Gene3D" id="3.90.700.10">
    <property type="entry name" value="Succinate dehydrogenase/fumarate reductase flavoprotein, catalytic domain"/>
    <property type="match status" value="1"/>
</dbReference>
<keyword evidence="5" id="KW-0812">Transmembrane</keyword>
<dbReference type="SUPFAM" id="SSF56425">
    <property type="entry name" value="Succinate dehydrogenase/fumarate reductase flavoprotein, catalytic domain"/>
    <property type="match status" value="1"/>
</dbReference>
<dbReference type="PANTHER" id="PTHR43400">
    <property type="entry name" value="FUMARATE REDUCTASE"/>
    <property type="match status" value="1"/>
</dbReference>
<dbReference type="STRING" id="1232683.ADIMK_0099"/>
<dbReference type="NCBIfam" id="NF009477">
    <property type="entry name" value="PRK12843.1"/>
    <property type="match status" value="1"/>
</dbReference>
<feature type="transmembrane region" description="Helical" evidence="5">
    <location>
        <begin position="20"/>
        <end position="38"/>
    </location>
</feature>
<evidence type="ECO:0000313" key="8">
    <source>
        <dbReference type="Proteomes" id="UP000028252"/>
    </source>
</evidence>
<keyword evidence="3" id="KW-0274">FAD</keyword>
<keyword evidence="2" id="KW-0285">Flavoprotein</keyword>
<dbReference type="SUPFAM" id="SSF51905">
    <property type="entry name" value="FAD/NAD(P)-binding domain"/>
    <property type="match status" value="1"/>
</dbReference>
<dbReference type="Pfam" id="PF00890">
    <property type="entry name" value="FAD_binding_2"/>
    <property type="match status" value="1"/>
</dbReference>
<gene>
    <name evidence="7" type="ORF">ADIMK_0099</name>
</gene>
<keyword evidence="5" id="KW-0472">Membrane</keyword>
<dbReference type="InterPro" id="IPR003953">
    <property type="entry name" value="FAD-dep_OxRdtase_2_FAD-bd"/>
</dbReference>